<dbReference type="InterPro" id="IPR000262">
    <property type="entry name" value="FMN-dep_DH"/>
</dbReference>
<evidence type="ECO:0000256" key="3">
    <source>
        <dbReference type="ARBA" id="ARBA00024042"/>
    </source>
</evidence>
<comment type="caution">
    <text evidence="5">The sequence shown here is derived from an EMBL/GenBank/DDBJ whole genome shotgun (WGS) entry which is preliminary data.</text>
</comment>
<feature type="domain" description="FMN hydroxy acid dehydrogenase" evidence="4">
    <location>
        <begin position="13"/>
        <end position="373"/>
    </location>
</feature>
<sequence length="381" mass="41490">MAGGAPVPIPVKEKGPIILCMEDIKEIADKNLPDVARDFFNSGSTYQSTIAENGSAFNKYRLRSRVLVDVANLSTSTTCLDRKIKFPLCISPAGLQGMAHPEGELATSRACAKSGINMAISSFANYPVHEITSAGGGNVNYAMQLYMMKDRALQESIIKAAEDAGCKAIFLTADSPVLGVRYNEWRNDFRTPDGLGFPVLGWTTEKIRGQTHDSGFMAFNDDSHSWAESLPWLRSKTKMQIWIKGVLTAEDTELAIQHGCDGIIVSNHGGRQLDGVPATIDALIECVDAAKGKIPVHVDGGFRRGTDIFIALALGADCVWVGRPAIWGLAYDGQTGVEKMLELLYEDFRRCMALCGCTNVSDIKRSCLSRMGIDGMLRRLD</sequence>
<evidence type="ECO:0000259" key="4">
    <source>
        <dbReference type="PROSITE" id="PS51349"/>
    </source>
</evidence>
<gene>
    <name evidence="5" type="ORF">LTR69_003961</name>
</gene>
<dbReference type="InterPro" id="IPR008259">
    <property type="entry name" value="FMN_hydac_DH_AS"/>
</dbReference>
<dbReference type="InterPro" id="IPR012133">
    <property type="entry name" value="Alpha-hydoxy_acid_DH_FMN"/>
</dbReference>
<comment type="similarity">
    <text evidence="3">Belongs to the FMN-dependent alpha-hydroxy acid dehydrogenase family.</text>
</comment>
<accession>A0ABR0JEV5</accession>
<evidence type="ECO:0000256" key="2">
    <source>
        <dbReference type="ARBA" id="ARBA00023002"/>
    </source>
</evidence>
<dbReference type="Gene3D" id="3.20.20.70">
    <property type="entry name" value="Aldolase class I"/>
    <property type="match status" value="1"/>
</dbReference>
<dbReference type="Proteomes" id="UP001345691">
    <property type="component" value="Unassembled WGS sequence"/>
</dbReference>
<dbReference type="CDD" id="cd02809">
    <property type="entry name" value="alpha_hydroxyacid_oxid_FMN"/>
    <property type="match status" value="1"/>
</dbReference>
<keyword evidence="6" id="KW-1185">Reference proteome</keyword>
<evidence type="ECO:0000256" key="1">
    <source>
        <dbReference type="ARBA" id="ARBA00001917"/>
    </source>
</evidence>
<dbReference type="PANTHER" id="PTHR10578">
    <property type="entry name" value="S -2-HYDROXY-ACID OXIDASE-RELATED"/>
    <property type="match status" value="1"/>
</dbReference>
<evidence type="ECO:0000313" key="5">
    <source>
        <dbReference type="EMBL" id="KAK5063255.1"/>
    </source>
</evidence>
<organism evidence="5 6">
    <name type="scientific">Exophiala sideris</name>
    <dbReference type="NCBI Taxonomy" id="1016849"/>
    <lineage>
        <taxon>Eukaryota</taxon>
        <taxon>Fungi</taxon>
        <taxon>Dikarya</taxon>
        <taxon>Ascomycota</taxon>
        <taxon>Pezizomycotina</taxon>
        <taxon>Eurotiomycetes</taxon>
        <taxon>Chaetothyriomycetidae</taxon>
        <taxon>Chaetothyriales</taxon>
        <taxon>Herpotrichiellaceae</taxon>
        <taxon>Exophiala</taxon>
    </lineage>
</organism>
<name>A0ABR0JEV5_9EURO</name>
<keyword evidence="2" id="KW-0560">Oxidoreductase</keyword>
<comment type="cofactor">
    <cofactor evidence="1">
        <name>FMN</name>
        <dbReference type="ChEBI" id="CHEBI:58210"/>
    </cofactor>
</comment>
<dbReference type="PANTHER" id="PTHR10578:SF149">
    <property type="entry name" value="2-HYDROXYACID OXIDASE 2"/>
    <property type="match status" value="1"/>
</dbReference>
<evidence type="ECO:0000313" key="6">
    <source>
        <dbReference type="Proteomes" id="UP001345691"/>
    </source>
</evidence>
<proteinExistence type="inferred from homology"/>
<dbReference type="SUPFAM" id="SSF51395">
    <property type="entry name" value="FMN-linked oxidoreductases"/>
    <property type="match status" value="1"/>
</dbReference>
<dbReference type="InterPro" id="IPR037396">
    <property type="entry name" value="FMN_HAD"/>
</dbReference>
<protein>
    <recommendedName>
        <fullName evidence="4">FMN hydroxy acid dehydrogenase domain-containing protein</fullName>
    </recommendedName>
</protein>
<dbReference type="EMBL" id="JAVRRF010000007">
    <property type="protein sequence ID" value="KAK5063255.1"/>
    <property type="molecule type" value="Genomic_DNA"/>
</dbReference>
<dbReference type="PIRSF" id="PIRSF000138">
    <property type="entry name" value="Al-hdrx_acd_dh"/>
    <property type="match status" value="1"/>
</dbReference>
<dbReference type="PROSITE" id="PS51349">
    <property type="entry name" value="FMN_HYDROXY_ACID_DH_2"/>
    <property type="match status" value="1"/>
</dbReference>
<dbReference type="InterPro" id="IPR013785">
    <property type="entry name" value="Aldolase_TIM"/>
</dbReference>
<dbReference type="PROSITE" id="PS00557">
    <property type="entry name" value="FMN_HYDROXY_ACID_DH_1"/>
    <property type="match status" value="1"/>
</dbReference>
<dbReference type="Pfam" id="PF01070">
    <property type="entry name" value="FMN_dh"/>
    <property type="match status" value="1"/>
</dbReference>
<reference evidence="5 6" key="1">
    <citation type="submission" date="2023-08" db="EMBL/GenBank/DDBJ databases">
        <title>Black Yeasts Isolated from many extreme environments.</title>
        <authorList>
            <person name="Coleine C."/>
            <person name="Stajich J.E."/>
            <person name="Selbmann L."/>
        </authorList>
    </citation>
    <scope>NUCLEOTIDE SEQUENCE [LARGE SCALE GENOMIC DNA]</scope>
    <source>
        <strain evidence="5 6">CCFEE 6328</strain>
    </source>
</reference>